<keyword evidence="5 6" id="KW-0472">Membrane</keyword>
<proteinExistence type="inferred from homology"/>
<feature type="transmembrane region" description="Helical" evidence="6">
    <location>
        <begin position="112"/>
        <end position="132"/>
    </location>
</feature>
<evidence type="ECO:0000256" key="5">
    <source>
        <dbReference type="ARBA" id="ARBA00023136"/>
    </source>
</evidence>
<comment type="caution">
    <text evidence="7">The sequence shown here is derived from an EMBL/GenBank/DDBJ whole genome shotgun (WGS) entry which is preliminary data.</text>
</comment>
<evidence type="ECO:0000256" key="4">
    <source>
        <dbReference type="ARBA" id="ARBA00022989"/>
    </source>
</evidence>
<sequence length="215" mass="21482">MTVAGADFDTVSLVILALSVLASAAYLTWLARPVSLPRTIAKTLAVGLLCLLALSAGGPWLLVLALALSALGDAFLAHEGDVAFLGGLGSFLAGHIAYAVLFLTAGPGFSAAAAPGVLAIAIFAVGMGYLLVSRAGPLAVPVAIYVLAIAVMGAGGVTMGGYVLVGAVLFIASDAILGSEKFLLSEGSPARRLTAPAVWVLYYAGQALITLGLLA</sequence>
<reference evidence="7 8" key="1">
    <citation type="submission" date="2015-12" db="EMBL/GenBank/DDBJ databases">
        <authorList>
            <person name="Shamseldin A."/>
            <person name="Moawad H."/>
            <person name="Abd El-Rahim W.M."/>
            <person name="Sadowsky M.J."/>
        </authorList>
    </citation>
    <scope>NUCLEOTIDE SEQUENCE [LARGE SCALE GENOMIC DNA]</scope>
    <source>
        <strain evidence="7 8">JC234</strain>
    </source>
</reference>
<dbReference type="Proteomes" id="UP000094795">
    <property type="component" value="Unassembled WGS sequence"/>
</dbReference>
<evidence type="ECO:0000313" key="8">
    <source>
        <dbReference type="Proteomes" id="UP000094795"/>
    </source>
</evidence>
<dbReference type="PANTHER" id="PTHR31885">
    <property type="entry name" value="GH04784P"/>
    <property type="match status" value="1"/>
</dbReference>
<dbReference type="STRING" id="1480615.AWJ14_21475"/>
<dbReference type="GO" id="GO:0016020">
    <property type="term" value="C:membrane"/>
    <property type="evidence" value="ECO:0007669"/>
    <property type="project" value="UniProtKB-SubCell"/>
</dbReference>
<protein>
    <recommendedName>
        <fullName evidence="9">Lysoplasmalogenase</fullName>
    </recommendedName>
</protein>
<dbReference type="EMBL" id="LQZT01000008">
    <property type="protein sequence ID" value="OCW58265.1"/>
    <property type="molecule type" value="Genomic_DNA"/>
</dbReference>
<name>A0A1C1YXR6_9HYPH</name>
<dbReference type="PANTHER" id="PTHR31885:SF6">
    <property type="entry name" value="GH04784P"/>
    <property type="match status" value="1"/>
</dbReference>
<dbReference type="AlphaFoldDB" id="A0A1C1YXR6"/>
<dbReference type="OrthoDB" id="7266492at2"/>
<accession>A0A1C1YXR6</accession>
<evidence type="ECO:0000256" key="3">
    <source>
        <dbReference type="ARBA" id="ARBA00022692"/>
    </source>
</evidence>
<feature type="transmembrane region" description="Helical" evidence="6">
    <location>
        <begin position="12"/>
        <end position="31"/>
    </location>
</feature>
<keyword evidence="4 6" id="KW-1133">Transmembrane helix</keyword>
<dbReference type="Pfam" id="PF07947">
    <property type="entry name" value="YhhN"/>
    <property type="match status" value="1"/>
</dbReference>
<feature type="transmembrane region" description="Helical" evidence="6">
    <location>
        <begin position="144"/>
        <end position="172"/>
    </location>
</feature>
<gene>
    <name evidence="7" type="ORF">AWJ14_21475</name>
</gene>
<dbReference type="RefSeq" id="WP_066176857.1">
    <property type="nucleotide sequence ID" value="NZ_LQZT01000008.1"/>
</dbReference>
<feature type="transmembrane region" description="Helical" evidence="6">
    <location>
        <begin position="43"/>
        <end position="70"/>
    </location>
</feature>
<organism evidence="7 8">
    <name type="scientific">Hoeflea olei</name>
    <dbReference type="NCBI Taxonomy" id="1480615"/>
    <lineage>
        <taxon>Bacteria</taxon>
        <taxon>Pseudomonadati</taxon>
        <taxon>Pseudomonadota</taxon>
        <taxon>Alphaproteobacteria</taxon>
        <taxon>Hyphomicrobiales</taxon>
        <taxon>Rhizobiaceae</taxon>
        <taxon>Hoeflea</taxon>
    </lineage>
</organism>
<comment type="similarity">
    <text evidence="2">Belongs to the TMEM86 family.</text>
</comment>
<evidence type="ECO:0000256" key="6">
    <source>
        <dbReference type="SAM" id="Phobius"/>
    </source>
</evidence>
<comment type="subcellular location">
    <subcellularLocation>
        <location evidence="1">Membrane</location>
        <topology evidence="1">Multi-pass membrane protein</topology>
    </subcellularLocation>
</comment>
<evidence type="ECO:0000313" key="7">
    <source>
        <dbReference type="EMBL" id="OCW58265.1"/>
    </source>
</evidence>
<evidence type="ECO:0000256" key="2">
    <source>
        <dbReference type="ARBA" id="ARBA00007375"/>
    </source>
</evidence>
<feature type="transmembrane region" description="Helical" evidence="6">
    <location>
        <begin position="82"/>
        <end position="105"/>
    </location>
</feature>
<dbReference type="InterPro" id="IPR012506">
    <property type="entry name" value="TMEM86B-like"/>
</dbReference>
<evidence type="ECO:0008006" key="9">
    <source>
        <dbReference type="Google" id="ProtNLM"/>
    </source>
</evidence>
<evidence type="ECO:0000256" key="1">
    <source>
        <dbReference type="ARBA" id="ARBA00004141"/>
    </source>
</evidence>
<keyword evidence="8" id="KW-1185">Reference proteome</keyword>
<keyword evidence="3 6" id="KW-0812">Transmembrane</keyword>
<dbReference type="GO" id="GO:0016787">
    <property type="term" value="F:hydrolase activity"/>
    <property type="evidence" value="ECO:0007669"/>
    <property type="project" value="TreeGrafter"/>
</dbReference>